<dbReference type="EMBL" id="MCFH01000003">
    <property type="protein sequence ID" value="ORX59090.1"/>
    <property type="molecule type" value="Genomic_DNA"/>
</dbReference>
<feature type="modified residue" description="N6-(pyridoxal phosphate)lysine" evidence="6">
    <location>
        <position position="191"/>
    </location>
</feature>
<organism evidence="7 8">
    <name type="scientific">Piromyces finnis</name>
    <dbReference type="NCBI Taxonomy" id="1754191"/>
    <lineage>
        <taxon>Eukaryota</taxon>
        <taxon>Fungi</taxon>
        <taxon>Fungi incertae sedis</taxon>
        <taxon>Chytridiomycota</taxon>
        <taxon>Chytridiomycota incertae sedis</taxon>
        <taxon>Neocallimastigomycetes</taxon>
        <taxon>Neocallimastigales</taxon>
        <taxon>Neocallimastigaceae</taxon>
        <taxon>Piromyces</taxon>
    </lineage>
</organism>
<dbReference type="FunFam" id="3.30.470.10:FF:000004">
    <property type="entry name" value="Branched-chain-amino-acid aminotransferase"/>
    <property type="match status" value="1"/>
</dbReference>
<evidence type="ECO:0000256" key="1">
    <source>
        <dbReference type="ARBA" id="ARBA00001933"/>
    </source>
</evidence>
<dbReference type="PANTHER" id="PTHR42825:SF2">
    <property type="entry name" value="BRANCHED-CHAIN-AMINO-ACID AMINOTRANSFERASE 3, CHLOROPLASTIC-RELATED"/>
    <property type="match status" value="1"/>
</dbReference>
<dbReference type="GO" id="GO:0004084">
    <property type="term" value="F:branched-chain-amino-acid transaminase activity"/>
    <property type="evidence" value="ECO:0007669"/>
    <property type="project" value="InterPro"/>
</dbReference>
<keyword evidence="4 7" id="KW-0808">Transferase</keyword>
<comment type="similarity">
    <text evidence="2">Belongs to the class-IV pyridoxal-phosphate-dependent aminotransferase family.</text>
</comment>
<dbReference type="InterPro" id="IPR043132">
    <property type="entry name" value="BCAT-like_C"/>
</dbReference>
<accession>A0A1Y1VKT7</accession>
<evidence type="ECO:0000256" key="3">
    <source>
        <dbReference type="ARBA" id="ARBA00022576"/>
    </source>
</evidence>
<dbReference type="STRING" id="1754191.A0A1Y1VKT7"/>
<evidence type="ECO:0000256" key="6">
    <source>
        <dbReference type="PIRSR" id="PIRSR006468-1"/>
    </source>
</evidence>
<keyword evidence="5" id="KW-0663">Pyridoxal phosphate</keyword>
<dbReference type="InterPro" id="IPR043131">
    <property type="entry name" value="BCAT-like_N"/>
</dbReference>
<dbReference type="NCBIfam" id="NF009897">
    <property type="entry name" value="PRK13357.1"/>
    <property type="match status" value="1"/>
</dbReference>
<reference evidence="7 8" key="2">
    <citation type="submission" date="2016-08" db="EMBL/GenBank/DDBJ databases">
        <title>Pervasive Adenine N6-methylation of Active Genes in Fungi.</title>
        <authorList>
            <consortium name="DOE Joint Genome Institute"/>
            <person name="Mondo S.J."/>
            <person name="Dannebaum R.O."/>
            <person name="Kuo R.C."/>
            <person name="Labutti K."/>
            <person name="Haridas S."/>
            <person name="Kuo A."/>
            <person name="Salamov A."/>
            <person name="Ahrendt S.R."/>
            <person name="Lipzen A."/>
            <person name="Sullivan W."/>
            <person name="Andreopoulos W.B."/>
            <person name="Clum A."/>
            <person name="Lindquist E."/>
            <person name="Daum C."/>
            <person name="Ramamoorthy G.K."/>
            <person name="Gryganskyi A."/>
            <person name="Culley D."/>
            <person name="Magnuson J.K."/>
            <person name="James T.Y."/>
            <person name="O'Malley M.A."/>
            <person name="Stajich J.E."/>
            <person name="Spatafora J.W."/>
            <person name="Visel A."/>
            <person name="Grigoriev I.V."/>
        </authorList>
    </citation>
    <scope>NUCLEOTIDE SEQUENCE [LARGE SCALE GENOMIC DNA]</scope>
    <source>
        <strain evidence="8">finn</strain>
    </source>
</reference>
<dbReference type="Gene3D" id="3.20.10.10">
    <property type="entry name" value="D-amino Acid Aminotransferase, subunit A, domain 2"/>
    <property type="match status" value="1"/>
</dbReference>
<comment type="cofactor">
    <cofactor evidence="1">
        <name>pyridoxal 5'-phosphate</name>
        <dbReference type="ChEBI" id="CHEBI:597326"/>
    </cofactor>
</comment>
<dbReference type="PIRSF" id="PIRSF006468">
    <property type="entry name" value="BCAT1"/>
    <property type="match status" value="1"/>
</dbReference>
<evidence type="ECO:0000256" key="4">
    <source>
        <dbReference type="ARBA" id="ARBA00022679"/>
    </source>
</evidence>
<dbReference type="CDD" id="cd01557">
    <property type="entry name" value="BCAT_beta_family"/>
    <property type="match status" value="1"/>
</dbReference>
<evidence type="ECO:0000313" key="8">
    <source>
        <dbReference type="Proteomes" id="UP000193719"/>
    </source>
</evidence>
<sequence>MTKLDVNAPNFNWGELGFAYRQTNAHIIFKSKGGKWDNGELVTEPFLQMHIAATALHYGQTCFEGLKAFRMKDGKVRVFRPQANAERIIQSCEYCMMTPPSVEMFLDGVKRVIKANIEYVPPYGSGASLYIRPVMFGIESKVGLSSSDEYAFVIFVTPVSDYYKGGMSNPVKSLIMAETDRAAPFGTGHIKIGGNYVATVRSSYLAKKRGYPVLLFLDSATRTYIEEFATSNFFALTPADANGKRAYVTPKSHSILNSVTNMSLEICAKELLGWDVERRRIAYSEVEEGKFDEIAACGTAVVITPVGEIDHEVVKEDGSVVVNKHVVGDGVTVGEGLKKLYNTLVDIQNGEREDPFQWMWPANGIEEEN</sequence>
<comment type="caution">
    <text evidence="7">The sequence shown here is derived from an EMBL/GenBank/DDBJ whole genome shotgun (WGS) entry which is preliminary data.</text>
</comment>
<dbReference type="AlphaFoldDB" id="A0A1Y1VKT7"/>
<evidence type="ECO:0000313" key="7">
    <source>
        <dbReference type="EMBL" id="ORX59090.1"/>
    </source>
</evidence>
<proteinExistence type="inferred from homology"/>
<name>A0A1Y1VKT7_9FUNG</name>
<evidence type="ECO:0000256" key="5">
    <source>
        <dbReference type="ARBA" id="ARBA00022898"/>
    </source>
</evidence>
<keyword evidence="3 7" id="KW-0032">Aminotransferase</keyword>
<dbReference type="NCBIfam" id="TIGR01123">
    <property type="entry name" value="ilvE_II"/>
    <property type="match status" value="1"/>
</dbReference>
<dbReference type="GO" id="GO:0009081">
    <property type="term" value="P:branched-chain amino acid metabolic process"/>
    <property type="evidence" value="ECO:0007669"/>
    <property type="project" value="InterPro"/>
</dbReference>
<dbReference type="PANTHER" id="PTHR42825">
    <property type="entry name" value="AMINO ACID AMINOTRANSFERASE"/>
    <property type="match status" value="1"/>
</dbReference>
<gene>
    <name evidence="7" type="ORF">BCR36DRAFT_342827</name>
</gene>
<dbReference type="InterPro" id="IPR001544">
    <property type="entry name" value="Aminotrans_IV"/>
</dbReference>
<protein>
    <submittedName>
        <fullName evidence="7">Branched-chain amino acid aminotransferase</fullName>
    </submittedName>
</protein>
<dbReference type="InterPro" id="IPR036038">
    <property type="entry name" value="Aminotransferase-like"/>
</dbReference>
<dbReference type="SUPFAM" id="SSF56752">
    <property type="entry name" value="D-aminoacid aminotransferase-like PLP-dependent enzymes"/>
    <property type="match status" value="1"/>
</dbReference>
<dbReference type="Proteomes" id="UP000193719">
    <property type="component" value="Unassembled WGS sequence"/>
</dbReference>
<keyword evidence="8" id="KW-1185">Reference proteome</keyword>
<dbReference type="Pfam" id="PF01063">
    <property type="entry name" value="Aminotran_4"/>
    <property type="match status" value="1"/>
</dbReference>
<reference evidence="7 8" key="1">
    <citation type="submission" date="2016-08" db="EMBL/GenBank/DDBJ databases">
        <title>Genomes of anaerobic fungi encode conserved fungal cellulosomes for biomass hydrolysis.</title>
        <authorList>
            <consortium name="DOE Joint Genome Institute"/>
            <person name="Haitjema C.H."/>
            <person name="Gilmore S.P."/>
            <person name="Henske J.K."/>
            <person name="Solomon K.V."/>
            <person name="De Groot R."/>
            <person name="Kuo A."/>
            <person name="Mondo S.J."/>
            <person name="Salamov A.A."/>
            <person name="Labutti K."/>
            <person name="Zhao Z."/>
            <person name="Chiniquy J."/>
            <person name="Barry K."/>
            <person name="Brewer H.M."/>
            <person name="Purvine S.O."/>
            <person name="Wright A.T."/>
            <person name="Boxma B."/>
            <person name="Van Alen T."/>
            <person name="Hackstein J.H."/>
            <person name="Baker S.E."/>
            <person name="Grigoriev I.V."/>
            <person name="O'Malley M.A."/>
        </authorList>
    </citation>
    <scope>NUCLEOTIDE SEQUENCE [LARGE SCALE GENOMIC DNA]</scope>
    <source>
        <strain evidence="8">finn</strain>
    </source>
</reference>
<dbReference type="OrthoDB" id="409992at2759"/>
<dbReference type="InterPro" id="IPR005786">
    <property type="entry name" value="B_amino_transII"/>
</dbReference>
<dbReference type="InterPro" id="IPR033939">
    <property type="entry name" value="BCAT_family"/>
</dbReference>
<dbReference type="Gene3D" id="3.30.470.10">
    <property type="match status" value="1"/>
</dbReference>
<evidence type="ECO:0000256" key="2">
    <source>
        <dbReference type="ARBA" id="ARBA00009320"/>
    </source>
</evidence>